<comment type="caution">
    <text evidence="1">The sequence shown here is derived from an EMBL/GenBank/DDBJ whole genome shotgun (WGS) entry which is preliminary data.</text>
</comment>
<evidence type="ECO:0000313" key="1">
    <source>
        <dbReference type="EMBL" id="CAF4415814.1"/>
    </source>
</evidence>
<dbReference type="EMBL" id="CAJOAZ010028232">
    <property type="protein sequence ID" value="CAF4415814.1"/>
    <property type="molecule type" value="Genomic_DNA"/>
</dbReference>
<sequence length="163" mass="19225">RKKIKKPTTSSTLNKKTKLTNRQRRLIRQINSKQQDYHSCIQSNHIPSNALRLFKLLQPYINNEYQQIYNIENKFDLINEFLKSNQQQLSLDNDDNKQQQQQLFTGILHSQENAFEHVKLSFTNEHGQQIKQLLSTNSIRRQGMCIMSSINSDQTKQHLIVSQ</sequence>
<feature type="non-terminal residue" evidence="1">
    <location>
        <position position="1"/>
    </location>
</feature>
<proteinExistence type="predicted"/>
<organism evidence="1 2">
    <name type="scientific">Adineta steineri</name>
    <dbReference type="NCBI Taxonomy" id="433720"/>
    <lineage>
        <taxon>Eukaryota</taxon>
        <taxon>Metazoa</taxon>
        <taxon>Spiralia</taxon>
        <taxon>Gnathifera</taxon>
        <taxon>Rotifera</taxon>
        <taxon>Eurotatoria</taxon>
        <taxon>Bdelloidea</taxon>
        <taxon>Adinetida</taxon>
        <taxon>Adinetidae</taxon>
        <taxon>Adineta</taxon>
    </lineage>
</organism>
<accession>A0A820QAQ9</accession>
<dbReference type="AlphaFoldDB" id="A0A820QAQ9"/>
<reference evidence="1" key="1">
    <citation type="submission" date="2021-02" db="EMBL/GenBank/DDBJ databases">
        <authorList>
            <person name="Nowell W R."/>
        </authorList>
    </citation>
    <scope>NUCLEOTIDE SEQUENCE</scope>
</reference>
<gene>
    <name evidence="1" type="ORF">OXD698_LOCUS52325</name>
</gene>
<feature type="non-terminal residue" evidence="1">
    <location>
        <position position="163"/>
    </location>
</feature>
<evidence type="ECO:0000313" key="2">
    <source>
        <dbReference type="Proteomes" id="UP000663844"/>
    </source>
</evidence>
<protein>
    <submittedName>
        <fullName evidence="1">Uncharacterized protein</fullName>
    </submittedName>
</protein>
<dbReference type="Proteomes" id="UP000663844">
    <property type="component" value="Unassembled WGS sequence"/>
</dbReference>
<name>A0A820QAQ9_9BILA</name>